<keyword evidence="5" id="KW-0067">ATP-binding</keyword>
<dbReference type="GO" id="GO:0006071">
    <property type="term" value="P:glycerol metabolic process"/>
    <property type="evidence" value="ECO:0007669"/>
    <property type="project" value="TreeGrafter"/>
</dbReference>
<dbReference type="Proteomes" id="UP000095673">
    <property type="component" value="Unassembled WGS sequence"/>
</dbReference>
<dbReference type="InterPro" id="IPR043129">
    <property type="entry name" value="ATPase_NBD"/>
</dbReference>
<dbReference type="InterPro" id="IPR013449">
    <property type="entry name" value="Rhamnulokinase"/>
</dbReference>
<dbReference type="AlphaFoldDB" id="A0A173UKR5"/>
<reference evidence="11 12" key="1">
    <citation type="submission" date="2015-09" db="EMBL/GenBank/DDBJ databases">
        <authorList>
            <consortium name="Pathogen Informatics"/>
        </authorList>
    </citation>
    <scope>NUCLEOTIDE SEQUENCE [LARGE SCALE GENOMIC DNA]</scope>
    <source>
        <strain evidence="11 12">2789STDY5834968</strain>
    </source>
</reference>
<dbReference type="EC" id="2.7.1.5" evidence="8"/>
<dbReference type="GO" id="GO:0004370">
    <property type="term" value="F:glycerol kinase activity"/>
    <property type="evidence" value="ECO:0007669"/>
    <property type="project" value="TreeGrafter"/>
</dbReference>
<dbReference type="SUPFAM" id="SSF53067">
    <property type="entry name" value="Actin-like ATPase domain"/>
    <property type="match status" value="2"/>
</dbReference>
<dbReference type="OrthoDB" id="9761504at2"/>
<dbReference type="GO" id="GO:0005524">
    <property type="term" value="F:ATP binding"/>
    <property type="evidence" value="ECO:0007669"/>
    <property type="project" value="UniProtKB-KW"/>
</dbReference>
<protein>
    <recommendedName>
        <fullName evidence="8">Rhamnulokinase</fullName>
        <ecNumber evidence="8">2.7.1.5</ecNumber>
    </recommendedName>
</protein>
<evidence type="ECO:0000313" key="12">
    <source>
        <dbReference type="Proteomes" id="UP000095673"/>
    </source>
</evidence>
<dbReference type="GO" id="GO:0019301">
    <property type="term" value="P:rhamnose catabolic process"/>
    <property type="evidence" value="ECO:0007669"/>
    <property type="project" value="UniProtKB-UniRule"/>
</dbReference>
<dbReference type="PANTHER" id="PTHR10196:SF93">
    <property type="entry name" value="L-RHAMNULOKINASE"/>
    <property type="match status" value="1"/>
</dbReference>
<evidence type="ECO:0000259" key="10">
    <source>
        <dbReference type="Pfam" id="PF02782"/>
    </source>
</evidence>
<gene>
    <name evidence="11" type="primary">rhaB</name>
    <name evidence="11" type="ORF">ERS852580_02253</name>
</gene>
<evidence type="ECO:0000256" key="7">
    <source>
        <dbReference type="ARBA" id="ARBA00023308"/>
    </source>
</evidence>
<dbReference type="CDD" id="cd07771">
    <property type="entry name" value="ASKHA_NBD_FGGY_RhaB-like"/>
    <property type="match status" value="1"/>
</dbReference>
<feature type="domain" description="Carbohydrate kinase FGGY C-terminal" evidence="10">
    <location>
        <begin position="255"/>
        <end position="442"/>
    </location>
</feature>
<evidence type="ECO:0000256" key="5">
    <source>
        <dbReference type="ARBA" id="ARBA00022840"/>
    </source>
</evidence>
<organism evidence="11 12">
    <name type="scientific">Agathobacter rectalis</name>
    <dbReference type="NCBI Taxonomy" id="39491"/>
    <lineage>
        <taxon>Bacteria</taxon>
        <taxon>Bacillati</taxon>
        <taxon>Bacillota</taxon>
        <taxon>Clostridia</taxon>
        <taxon>Lachnospirales</taxon>
        <taxon>Lachnospiraceae</taxon>
        <taxon>Agathobacter</taxon>
    </lineage>
</organism>
<dbReference type="EMBL" id="CYXM01000010">
    <property type="protein sequence ID" value="CUN15591.1"/>
    <property type="molecule type" value="Genomic_DNA"/>
</dbReference>
<dbReference type="InterPro" id="IPR018484">
    <property type="entry name" value="FGGY_N"/>
</dbReference>
<dbReference type="InterPro" id="IPR018485">
    <property type="entry name" value="FGGY_C"/>
</dbReference>
<dbReference type="RefSeq" id="WP_055238316.1">
    <property type="nucleotide sequence ID" value="NZ_CYXM01000010.1"/>
</dbReference>
<keyword evidence="2 11" id="KW-0808">Transferase</keyword>
<dbReference type="PANTHER" id="PTHR10196">
    <property type="entry name" value="SUGAR KINASE"/>
    <property type="match status" value="1"/>
</dbReference>
<evidence type="ECO:0000256" key="6">
    <source>
        <dbReference type="ARBA" id="ARBA00023157"/>
    </source>
</evidence>
<feature type="domain" description="Carbohydrate kinase FGGY N-terminal" evidence="9">
    <location>
        <begin position="5"/>
        <end position="245"/>
    </location>
</feature>
<dbReference type="Pfam" id="PF02782">
    <property type="entry name" value="FGGY_C"/>
    <property type="match status" value="1"/>
</dbReference>
<evidence type="ECO:0000256" key="3">
    <source>
        <dbReference type="ARBA" id="ARBA00022741"/>
    </source>
</evidence>
<sequence>MDNRYYLAVDIGASSGRHILSHMENGKIILEEVYRFSNGMTEKDGHKIWDVDRLFEEILTGMKKCSEIGKVPYSIGIDTWAVDFVLLDNDDRKIMDAVAYRDDRTAGIDKKVYVVISEDELYARTGIQKQNFNTIYQLMAVKSQEPDAFEKAKSMLMIPDYLNFLLTGEKVQEYTNATTTQLVNPVTKDWDYELIDWLGYPKDIFGEIKNPGYEVGKLRSEVRQKVGFDCKVILPATHDTASAVMAVPTQKDDTLYISSGTWSLMGTELVSADCSSLSKEHNLTNEGGYDYRFRYLKNIMGLWMIQSVRKEIVPDMSFGQICELASKEQIKSIVDVNDNRFLAPSNMTEEVKRACAESRQQVPDSIAQIAAVIYNSLAECYASTVKEIEGLTHKNYEYIHIVGGGANAGYLNELTANATRKTVYAGPTEATAIGNIASQMIADGKLKDLKAARRCIFDSFEIKEYNPDL</sequence>
<comment type="similarity">
    <text evidence="1">Belongs to the FGGY kinase family.</text>
</comment>
<dbReference type="NCBIfam" id="TIGR02627">
    <property type="entry name" value="rhamnulo_kin"/>
    <property type="match status" value="1"/>
</dbReference>
<keyword evidence="3" id="KW-0547">Nucleotide-binding</keyword>
<evidence type="ECO:0000256" key="2">
    <source>
        <dbReference type="ARBA" id="ARBA00022679"/>
    </source>
</evidence>
<proteinExistence type="inferred from homology"/>
<evidence type="ECO:0000256" key="1">
    <source>
        <dbReference type="ARBA" id="ARBA00009156"/>
    </source>
</evidence>
<evidence type="ECO:0000259" key="9">
    <source>
        <dbReference type="Pfam" id="PF00370"/>
    </source>
</evidence>
<dbReference type="Gene3D" id="3.30.420.40">
    <property type="match status" value="2"/>
</dbReference>
<evidence type="ECO:0000256" key="4">
    <source>
        <dbReference type="ARBA" id="ARBA00022777"/>
    </source>
</evidence>
<evidence type="ECO:0000313" key="11">
    <source>
        <dbReference type="EMBL" id="CUN15591.1"/>
    </source>
</evidence>
<keyword evidence="7" id="KW-0684">Rhamnose metabolism</keyword>
<keyword evidence="6" id="KW-1015">Disulfide bond</keyword>
<dbReference type="Pfam" id="PF00370">
    <property type="entry name" value="FGGY_N"/>
    <property type="match status" value="1"/>
</dbReference>
<accession>A0A173UKR5</accession>
<keyword evidence="4 11" id="KW-0418">Kinase</keyword>
<dbReference type="GO" id="GO:0005829">
    <property type="term" value="C:cytosol"/>
    <property type="evidence" value="ECO:0007669"/>
    <property type="project" value="TreeGrafter"/>
</dbReference>
<name>A0A173UKR5_9FIRM</name>
<evidence type="ECO:0000256" key="8">
    <source>
        <dbReference type="NCBIfam" id="TIGR02627"/>
    </source>
</evidence>
<dbReference type="GO" id="GO:0008993">
    <property type="term" value="F:rhamnulokinase activity"/>
    <property type="evidence" value="ECO:0007669"/>
    <property type="project" value="UniProtKB-UniRule"/>
</dbReference>